<dbReference type="SMART" id="SM00380">
    <property type="entry name" value="AP2"/>
    <property type="match status" value="1"/>
</dbReference>
<keyword evidence="11" id="KW-1185">Reference proteome</keyword>
<accession>A0A7J0GWJ9</accession>
<evidence type="ECO:0000256" key="5">
    <source>
        <dbReference type="ARBA" id="ARBA00023159"/>
    </source>
</evidence>
<keyword evidence="2" id="KW-0611">Plant defense</keyword>
<protein>
    <submittedName>
        <fullName evidence="10">Integrase-type DNA-binding superfamily protein</fullName>
    </submittedName>
</protein>
<gene>
    <name evidence="10" type="ORF">Acr_24g0013630</name>
</gene>
<dbReference type="InterPro" id="IPR001471">
    <property type="entry name" value="AP2/ERF_dom"/>
</dbReference>
<dbReference type="Pfam" id="PF00847">
    <property type="entry name" value="AP2"/>
    <property type="match status" value="1"/>
</dbReference>
<name>A0A7J0GWJ9_9ERIC</name>
<keyword evidence="4 10" id="KW-0238">DNA-binding</keyword>
<dbReference type="Gene3D" id="3.30.730.10">
    <property type="entry name" value="AP2/ERF domain"/>
    <property type="match status" value="1"/>
</dbReference>
<dbReference type="OrthoDB" id="1932364at2759"/>
<dbReference type="GO" id="GO:0005634">
    <property type="term" value="C:nucleus"/>
    <property type="evidence" value="ECO:0007669"/>
    <property type="project" value="UniProtKB-SubCell"/>
</dbReference>
<dbReference type="GO" id="GO:0006952">
    <property type="term" value="P:defense response"/>
    <property type="evidence" value="ECO:0007669"/>
    <property type="project" value="UniProtKB-KW"/>
</dbReference>
<dbReference type="AlphaFoldDB" id="A0A7J0GWJ9"/>
<dbReference type="PANTHER" id="PTHR31985:SF130">
    <property type="entry name" value="ETHYLENE-RESPONSIVE TRANSCRIPTION FACTOR ERF034"/>
    <property type="match status" value="1"/>
</dbReference>
<dbReference type="Proteomes" id="UP000585474">
    <property type="component" value="Unassembled WGS sequence"/>
</dbReference>
<dbReference type="PRINTS" id="PR00367">
    <property type="entry name" value="ETHRSPELEMNT"/>
</dbReference>
<dbReference type="InterPro" id="IPR036955">
    <property type="entry name" value="AP2/ERF_dom_sf"/>
</dbReference>
<organism evidence="10 11">
    <name type="scientific">Actinidia rufa</name>
    <dbReference type="NCBI Taxonomy" id="165716"/>
    <lineage>
        <taxon>Eukaryota</taxon>
        <taxon>Viridiplantae</taxon>
        <taxon>Streptophyta</taxon>
        <taxon>Embryophyta</taxon>
        <taxon>Tracheophyta</taxon>
        <taxon>Spermatophyta</taxon>
        <taxon>Magnoliopsida</taxon>
        <taxon>eudicotyledons</taxon>
        <taxon>Gunneridae</taxon>
        <taxon>Pentapetalae</taxon>
        <taxon>asterids</taxon>
        <taxon>Ericales</taxon>
        <taxon>Actinidiaceae</taxon>
        <taxon>Actinidia</taxon>
    </lineage>
</organism>
<reference evidence="10 11" key="1">
    <citation type="submission" date="2019-07" db="EMBL/GenBank/DDBJ databases">
        <title>De Novo Assembly of kiwifruit Actinidia rufa.</title>
        <authorList>
            <person name="Sugita-Konishi S."/>
            <person name="Sato K."/>
            <person name="Mori E."/>
            <person name="Abe Y."/>
            <person name="Kisaki G."/>
            <person name="Hamano K."/>
            <person name="Suezawa K."/>
            <person name="Otani M."/>
            <person name="Fukuda T."/>
            <person name="Manabe T."/>
            <person name="Gomi K."/>
            <person name="Tabuchi M."/>
            <person name="Akimitsu K."/>
            <person name="Kataoka I."/>
        </authorList>
    </citation>
    <scope>NUCLEOTIDE SEQUENCE [LARGE SCALE GENOMIC DNA]</scope>
    <source>
        <strain evidence="11">cv. Fuchu</strain>
    </source>
</reference>
<dbReference type="GO" id="GO:0003677">
    <property type="term" value="F:DNA binding"/>
    <property type="evidence" value="ECO:0007669"/>
    <property type="project" value="UniProtKB-KW"/>
</dbReference>
<keyword evidence="7" id="KW-0539">Nucleus</keyword>
<dbReference type="InterPro" id="IPR051032">
    <property type="entry name" value="AP2/ERF_TF_ERF_subfamily"/>
</dbReference>
<evidence type="ECO:0000313" key="10">
    <source>
        <dbReference type="EMBL" id="GFZ15173.1"/>
    </source>
</evidence>
<dbReference type="EMBL" id="BJWL01000024">
    <property type="protein sequence ID" value="GFZ15173.1"/>
    <property type="molecule type" value="Genomic_DNA"/>
</dbReference>
<keyword evidence="3" id="KW-0805">Transcription regulation</keyword>
<dbReference type="GO" id="GO:0003700">
    <property type="term" value="F:DNA-binding transcription factor activity"/>
    <property type="evidence" value="ECO:0007669"/>
    <property type="project" value="InterPro"/>
</dbReference>
<evidence type="ECO:0000256" key="2">
    <source>
        <dbReference type="ARBA" id="ARBA00022821"/>
    </source>
</evidence>
<dbReference type="PROSITE" id="PS51032">
    <property type="entry name" value="AP2_ERF"/>
    <property type="match status" value="1"/>
</dbReference>
<evidence type="ECO:0000256" key="8">
    <source>
        <dbReference type="ARBA" id="ARBA00024343"/>
    </source>
</evidence>
<evidence type="ECO:0000256" key="7">
    <source>
        <dbReference type="ARBA" id="ARBA00023242"/>
    </source>
</evidence>
<evidence type="ECO:0000313" key="11">
    <source>
        <dbReference type="Proteomes" id="UP000585474"/>
    </source>
</evidence>
<sequence>MVLTSYNAIALTVIWTMKHKSTTSATAAAGTATTTTATSRSYRGVRLRSWGKWVSEIRLPRQKSRIWLGSYPTAEMAARAHDVAALALRGQSATLNFPQLAHKLPCPATASPKDIQAAAALAAASEFDGFEIEAQAKITSATSSCEAQELGRSLASESSDDDGALFDLPDLLVDSKMDSSNGFCFASWFSGIEIGFQIEEPCLWD</sequence>
<dbReference type="SUPFAM" id="SSF54171">
    <property type="entry name" value="DNA-binding domain"/>
    <property type="match status" value="1"/>
</dbReference>
<keyword evidence="6" id="KW-0804">Transcription</keyword>
<comment type="similarity">
    <text evidence="8">Belongs to the AP2/ERF transcription factor family. ERF subfamily.</text>
</comment>
<evidence type="ECO:0000256" key="4">
    <source>
        <dbReference type="ARBA" id="ARBA00023125"/>
    </source>
</evidence>
<feature type="domain" description="AP2/ERF" evidence="9">
    <location>
        <begin position="41"/>
        <end position="98"/>
    </location>
</feature>
<dbReference type="PANTHER" id="PTHR31985">
    <property type="entry name" value="ETHYLENE-RESPONSIVE TRANSCRIPTION FACTOR ERF042-RELATED"/>
    <property type="match status" value="1"/>
</dbReference>
<dbReference type="CDD" id="cd00018">
    <property type="entry name" value="AP2"/>
    <property type="match status" value="1"/>
</dbReference>
<evidence type="ECO:0000256" key="6">
    <source>
        <dbReference type="ARBA" id="ARBA00023163"/>
    </source>
</evidence>
<evidence type="ECO:0000259" key="9">
    <source>
        <dbReference type="PROSITE" id="PS51032"/>
    </source>
</evidence>
<proteinExistence type="inferred from homology"/>
<dbReference type="FunFam" id="3.30.730.10:FF:000001">
    <property type="entry name" value="Ethylene-responsive transcription factor 2"/>
    <property type="match status" value="1"/>
</dbReference>
<dbReference type="InterPro" id="IPR016177">
    <property type="entry name" value="DNA-bd_dom_sf"/>
</dbReference>
<comment type="caution">
    <text evidence="10">The sequence shown here is derived from an EMBL/GenBank/DDBJ whole genome shotgun (WGS) entry which is preliminary data.</text>
</comment>
<evidence type="ECO:0000256" key="1">
    <source>
        <dbReference type="ARBA" id="ARBA00004123"/>
    </source>
</evidence>
<evidence type="ECO:0000256" key="3">
    <source>
        <dbReference type="ARBA" id="ARBA00023015"/>
    </source>
</evidence>
<comment type="subcellular location">
    <subcellularLocation>
        <location evidence="1">Nucleus</location>
    </subcellularLocation>
</comment>
<keyword evidence="5" id="KW-0010">Activator</keyword>